<gene>
    <name evidence="1" type="ORF">TMSB3V08_LOCUS12008</name>
</gene>
<protein>
    <submittedName>
        <fullName evidence="1">Uncharacterized protein</fullName>
    </submittedName>
</protein>
<reference evidence="1" key="1">
    <citation type="submission" date="2020-11" db="EMBL/GenBank/DDBJ databases">
        <authorList>
            <person name="Tran Van P."/>
        </authorList>
    </citation>
    <scope>NUCLEOTIDE SEQUENCE</scope>
</reference>
<dbReference type="EMBL" id="OB799808">
    <property type="protein sequence ID" value="CAD7435362.1"/>
    <property type="molecule type" value="Genomic_DNA"/>
</dbReference>
<evidence type="ECO:0000313" key="1">
    <source>
        <dbReference type="EMBL" id="CAD7435362.1"/>
    </source>
</evidence>
<sequence length="135" mass="15543">MLVSNRRPIFSLVRKSNRKEQEIIERQKRTLIQVCRHSVFQAPGFNLDQSDLGSKRAYIKIGLYRGNIVAIKKVYKRHIDITRNIRKELKQNTLEIIVWWCGSQRTSVCGGLLPVGVLFEVPAEFSQDSKASESI</sequence>
<organism evidence="1">
    <name type="scientific">Timema monikensis</name>
    <dbReference type="NCBI Taxonomy" id="170555"/>
    <lineage>
        <taxon>Eukaryota</taxon>
        <taxon>Metazoa</taxon>
        <taxon>Ecdysozoa</taxon>
        <taxon>Arthropoda</taxon>
        <taxon>Hexapoda</taxon>
        <taxon>Insecta</taxon>
        <taxon>Pterygota</taxon>
        <taxon>Neoptera</taxon>
        <taxon>Polyneoptera</taxon>
        <taxon>Phasmatodea</taxon>
        <taxon>Timematodea</taxon>
        <taxon>Timematoidea</taxon>
        <taxon>Timematidae</taxon>
        <taxon>Timema</taxon>
    </lineage>
</organism>
<proteinExistence type="predicted"/>
<accession>A0A7R9EJU1</accession>
<name>A0A7R9EJU1_9NEOP</name>
<dbReference type="AlphaFoldDB" id="A0A7R9EJU1"/>